<keyword evidence="3" id="KW-1185">Reference proteome</keyword>
<feature type="region of interest" description="Disordered" evidence="1">
    <location>
        <begin position="358"/>
        <end position="382"/>
    </location>
</feature>
<dbReference type="EMBL" id="CAICTM010000160">
    <property type="protein sequence ID" value="CAB9503292.1"/>
    <property type="molecule type" value="Genomic_DNA"/>
</dbReference>
<evidence type="ECO:0000313" key="3">
    <source>
        <dbReference type="Proteomes" id="UP001153069"/>
    </source>
</evidence>
<sequence length="458" mass="48646">MTVEVAEQPTPSSIGVPDMRPEEDQDGTATTTSTSNSGTNGAAIDQSSQCEQEEGDKVNGTDDMKSQDQLSTAADNTTEDNKNPNATSTTTTTVTTTTTNNNNAMDLNVAYEALEQVRQANVAIEFGRPLGPRECIPCLREKLVQQAAANQNGTRFQRFMANRPSIVGRAAPCLTCGTPVCPRHKCQELKRENINICIDCAAFFSLSELFCKMNDDRHNEHLTVEVAKESRKRQMNLMLDVYDRALLVLQYSVGFMEEIATALENQTKRNNQIGLGSSATGFASGIVGVAAAVTIFTPAGPPLLIASILFGGGATAASAGSEAVNYRSSANKMADTIYALHGMVHSIAGLVVDHTTAEAAAAETPEDERPRLNNTGDNSSTARNWTRAAANAIKPLTAGVLSAASVVAEAREMRATLDKINAGNPCAKAEYLRTIAGEIDAFPSTTSLAAVCPSLFDV</sequence>
<feature type="compositionally biased region" description="Basic and acidic residues" evidence="1">
    <location>
        <begin position="55"/>
        <end position="66"/>
    </location>
</feature>
<protein>
    <submittedName>
        <fullName evidence="2">Uncharacterized protein</fullName>
    </submittedName>
</protein>
<evidence type="ECO:0000256" key="1">
    <source>
        <dbReference type="SAM" id="MobiDB-lite"/>
    </source>
</evidence>
<dbReference type="Proteomes" id="UP001153069">
    <property type="component" value="Unassembled WGS sequence"/>
</dbReference>
<feature type="region of interest" description="Disordered" evidence="1">
    <location>
        <begin position="1"/>
        <end position="101"/>
    </location>
</feature>
<dbReference type="AlphaFoldDB" id="A0A9N8H880"/>
<name>A0A9N8H880_9STRA</name>
<feature type="compositionally biased region" description="Low complexity" evidence="1">
    <location>
        <begin position="27"/>
        <end position="43"/>
    </location>
</feature>
<evidence type="ECO:0000313" key="2">
    <source>
        <dbReference type="EMBL" id="CAB9503292.1"/>
    </source>
</evidence>
<organism evidence="2 3">
    <name type="scientific">Seminavis robusta</name>
    <dbReference type="NCBI Taxonomy" id="568900"/>
    <lineage>
        <taxon>Eukaryota</taxon>
        <taxon>Sar</taxon>
        <taxon>Stramenopiles</taxon>
        <taxon>Ochrophyta</taxon>
        <taxon>Bacillariophyta</taxon>
        <taxon>Bacillariophyceae</taxon>
        <taxon>Bacillariophycidae</taxon>
        <taxon>Naviculales</taxon>
        <taxon>Naviculaceae</taxon>
        <taxon>Seminavis</taxon>
    </lineage>
</organism>
<feature type="compositionally biased region" description="Low complexity" evidence="1">
    <location>
        <begin position="83"/>
        <end position="101"/>
    </location>
</feature>
<dbReference type="OrthoDB" id="49496at2759"/>
<comment type="caution">
    <text evidence="2">The sequence shown here is derived from an EMBL/GenBank/DDBJ whole genome shotgun (WGS) entry which is preliminary data.</text>
</comment>
<reference evidence="2" key="1">
    <citation type="submission" date="2020-06" db="EMBL/GenBank/DDBJ databases">
        <authorList>
            <consortium name="Plant Systems Biology data submission"/>
        </authorList>
    </citation>
    <scope>NUCLEOTIDE SEQUENCE</scope>
    <source>
        <strain evidence="2">D6</strain>
    </source>
</reference>
<accession>A0A9N8H880</accession>
<gene>
    <name evidence="2" type="ORF">SEMRO_161_G072570.1</name>
</gene>
<proteinExistence type="predicted"/>
<feature type="compositionally biased region" description="Polar residues" evidence="1">
    <location>
        <begin position="67"/>
        <end position="76"/>
    </location>
</feature>